<dbReference type="EMBL" id="LOCO01000003">
    <property type="protein sequence ID" value="KXO11479.1"/>
    <property type="molecule type" value="Genomic_DNA"/>
</dbReference>
<gene>
    <name evidence="4" type="ORF">J122_1445</name>
    <name evidence="5" type="ORF">J122_938</name>
</gene>
<feature type="chain" id="PRO_5014246256" evidence="2">
    <location>
        <begin position="27"/>
        <end position="306"/>
    </location>
</feature>
<dbReference type="InterPro" id="IPR050300">
    <property type="entry name" value="GDXG_lipolytic_enzyme"/>
</dbReference>
<dbReference type="GO" id="GO:0016787">
    <property type="term" value="F:hydrolase activity"/>
    <property type="evidence" value="ECO:0007669"/>
    <property type="project" value="UniProtKB-KW"/>
</dbReference>
<reference evidence="6" key="2">
    <citation type="submission" date="2015-12" db="EMBL/GenBank/DDBJ databases">
        <authorList>
            <person name="Lima A."/>
            <person name="Farahani Zayas N."/>
            <person name="Castro Da Silva M.A."/>
            <person name="Cabral A."/>
            <person name="Pessatti M.L."/>
        </authorList>
    </citation>
    <scope>NUCLEOTIDE SEQUENCE [LARGE SCALE GENOMIC DNA]</scope>
    <source>
        <strain evidence="6">LAMA 842</strain>
    </source>
</reference>
<dbReference type="PROSITE" id="PS51257">
    <property type="entry name" value="PROKAR_LIPOPROTEIN"/>
    <property type="match status" value="1"/>
</dbReference>
<dbReference type="PANTHER" id="PTHR48081">
    <property type="entry name" value="AB HYDROLASE SUPERFAMILY PROTEIN C4A8.06C"/>
    <property type="match status" value="1"/>
</dbReference>
<dbReference type="AlphaFoldDB" id="A0A137SGB8"/>
<organism evidence="5 6">
    <name type="scientific">Marinobacter excellens LAMA 842</name>
    <dbReference type="NCBI Taxonomy" id="1306954"/>
    <lineage>
        <taxon>Bacteria</taxon>
        <taxon>Pseudomonadati</taxon>
        <taxon>Pseudomonadota</taxon>
        <taxon>Gammaproteobacteria</taxon>
        <taxon>Pseudomonadales</taxon>
        <taxon>Marinobacteraceae</taxon>
        <taxon>Marinobacter</taxon>
    </lineage>
</organism>
<keyword evidence="1" id="KW-0378">Hydrolase</keyword>
<evidence type="ECO:0000256" key="1">
    <source>
        <dbReference type="ARBA" id="ARBA00022801"/>
    </source>
</evidence>
<feature type="signal peptide" evidence="2">
    <location>
        <begin position="1"/>
        <end position="26"/>
    </location>
</feature>
<dbReference type="Gene3D" id="3.40.50.1820">
    <property type="entry name" value="alpha/beta hydrolase"/>
    <property type="match status" value="1"/>
</dbReference>
<evidence type="ECO:0000313" key="5">
    <source>
        <dbReference type="EMBL" id="KXO11479.1"/>
    </source>
</evidence>
<accession>A0A137SGB8</accession>
<evidence type="ECO:0000256" key="2">
    <source>
        <dbReference type="SAM" id="SignalP"/>
    </source>
</evidence>
<sequence length="306" mass="33363">MIVRNVRYISAIMAMSALFLTGCASHQPTPSHSVTLPETGFTVHSSLQYSPDTWPEPLYADLYVPERTDPAPVVLMVHGGGWERRSRSDMTWVAESLASQGFAVLNVDYRFAPDFTFPAQLHDLQIARHWLNRNAGRYGLDTSRVTGFGFSSGAHLVALLATVASTDSDLNRPHGGPETALKAAVAGGLPADLPAFGSGRLLRQLLGAELEEQPDRYQRASPVTHVSAATPPFFLFHGTMDMLVPFSQAERFAEALDAQGVYHEIYRMRLRGHVTSFLTAGNAVDQAARFLARQGAGPQSAQANER</sequence>
<dbReference type="EMBL" id="LOCO01000005">
    <property type="protein sequence ID" value="KXO10814.1"/>
    <property type="molecule type" value="Genomic_DNA"/>
</dbReference>
<keyword evidence="2" id="KW-0732">Signal</keyword>
<dbReference type="InterPro" id="IPR049492">
    <property type="entry name" value="BD-FAE-like_dom"/>
</dbReference>
<comment type="caution">
    <text evidence="5">The sequence shown here is derived from an EMBL/GenBank/DDBJ whole genome shotgun (WGS) entry which is preliminary data.</text>
</comment>
<dbReference type="InterPro" id="IPR029058">
    <property type="entry name" value="AB_hydrolase_fold"/>
</dbReference>
<dbReference type="Pfam" id="PF20434">
    <property type="entry name" value="BD-FAE"/>
    <property type="match status" value="1"/>
</dbReference>
<evidence type="ECO:0000259" key="3">
    <source>
        <dbReference type="Pfam" id="PF20434"/>
    </source>
</evidence>
<dbReference type="PATRIC" id="fig|1306954.6.peg.2486"/>
<dbReference type="Proteomes" id="UP000070282">
    <property type="component" value="Unassembled WGS sequence"/>
</dbReference>
<dbReference type="RefSeq" id="WP_227510093.1">
    <property type="nucleotide sequence ID" value="NZ_LOCO01000003.1"/>
</dbReference>
<evidence type="ECO:0000313" key="6">
    <source>
        <dbReference type="Proteomes" id="UP000070282"/>
    </source>
</evidence>
<dbReference type="SUPFAM" id="SSF53474">
    <property type="entry name" value="alpha/beta-Hydrolases"/>
    <property type="match status" value="1"/>
</dbReference>
<name>A0A137SGB8_9GAMM</name>
<reference evidence="5" key="1">
    <citation type="submission" date="2015-12" db="EMBL/GenBank/DDBJ databases">
        <authorList>
            <person name="Shamseldin A."/>
            <person name="Moawad H."/>
            <person name="Abd El-Rahim W.M."/>
            <person name="Sadowsky M.J."/>
        </authorList>
    </citation>
    <scope>NUCLEOTIDE SEQUENCE [LARGE SCALE GENOMIC DNA]</scope>
    <source>
        <strain evidence="5">LAMA 842</strain>
    </source>
</reference>
<protein>
    <submittedName>
        <fullName evidence="4">Esterase/lipase</fullName>
    </submittedName>
</protein>
<feature type="domain" description="BD-FAE-like" evidence="3">
    <location>
        <begin position="61"/>
        <end position="256"/>
    </location>
</feature>
<keyword evidence="6" id="KW-1185">Reference proteome</keyword>
<proteinExistence type="predicted"/>
<dbReference type="PANTHER" id="PTHR48081:SF13">
    <property type="entry name" value="ALPHA_BETA HYDROLASE"/>
    <property type="match status" value="1"/>
</dbReference>
<evidence type="ECO:0000313" key="4">
    <source>
        <dbReference type="EMBL" id="KXO10814.1"/>
    </source>
</evidence>